<evidence type="ECO:0000256" key="5">
    <source>
        <dbReference type="ARBA" id="ARBA00023163"/>
    </source>
</evidence>
<keyword evidence="5" id="KW-0804">Transcription</keyword>
<proteinExistence type="predicted"/>
<name>A0A0C3KR32_PISTI</name>
<protein>
    <recommendedName>
        <fullName evidence="1">DNA-directed RNA polymerase</fullName>
        <ecNumber evidence="1">2.7.7.6</ecNumber>
    </recommendedName>
</protein>
<gene>
    <name evidence="7" type="ORF">M404DRAFT_125854</name>
</gene>
<dbReference type="OrthoDB" id="5599182at2759"/>
<evidence type="ECO:0000256" key="1">
    <source>
        <dbReference type="ARBA" id="ARBA00012418"/>
    </source>
</evidence>
<evidence type="ECO:0000313" key="7">
    <source>
        <dbReference type="EMBL" id="KIO11992.1"/>
    </source>
</evidence>
<dbReference type="AlphaFoldDB" id="A0A0C3KR32"/>
<sequence>MRKERALETDSVNLKAAMCIPGVGFSPMYSNNCIESFTTLRVEAVCATIMKELRGAFKFDGSYVNYRHLALPCDLLTHHRMLMAITHHGINYPDTGALMRCSFEEMVEILMEAAAIGENNDCHSIMKKAMFSQLVPMGTGAFDVTLDINILKDTIIDHCLPVQNTLTAHSDCSMTPSQVAMMPYDMNSPAWSESNFKGKSVALSPLAVNGGEDPTNFSFLGYWKSPLGAGDMSPASPPGYSLSSPNAYSPTSPYVPQSPYGGTTSFGMLVHATSPFYDRSQGATSPTYFLMSPALNLMSPCYLPTSPRYSPQPPSFIPTSPQYSPTGLSAAPAQMSPLCPKYLPTSPVPPSSPKYSNFSKLFSGLLFLPGPVSPAYSPTSP</sequence>
<keyword evidence="4" id="KW-0548">Nucleotidyltransferase</keyword>
<dbReference type="Pfam" id="PF04998">
    <property type="entry name" value="RNA_pol_Rpb1_5"/>
    <property type="match status" value="1"/>
</dbReference>
<evidence type="ECO:0000313" key="8">
    <source>
        <dbReference type="Proteomes" id="UP000054217"/>
    </source>
</evidence>
<dbReference type="SUPFAM" id="SSF64484">
    <property type="entry name" value="beta and beta-prime subunits of DNA dependent RNA-polymerase"/>
    <property type="match status" value="1"/>
</dbReference>
<dbReference type="InterPro" id="IPR045867">
    <property type="entry name" value="DNA-dir_RpoC_beta_prime"/>
</dbReference>
<dbReference type="EC" id="2.7.7.6" evidence="1"/>
<reference evidence="7 8" key="1">
    <citation type="submission" date="2014-04" db="EMBL/GenBank/DDBJ databases">
        <authorList>
            <consortium name="DOE Joint Genome Institute"/>
            <person name="Kuo A."/>
            <person name="Kohler A."/>
            <person name="Costa M.D."/>
            <person name="Nagy L.G."/>
            <person name="Floudas D."/>
            <person name="Copeland A."/>
            <person name="Barry K.W."/>
            <person name="Cichocki N."/>
            <person name="Veneault-Fourrey C."/>
            <person name="LaButti K."/>
            <person name="Lindquist E.A."/>
            <person name="Lipzen A."/>
            <person name="Lundell T."/>
            <person name="Morin E."/>
            <person name="Murat C."/>
            <person name="Sun H."/>
            <person name="Tunlid A."/>
            <person name="Henrissat B."/>
            <person name="Grigoriev I.V."/>
            <person name="Hibbett D.S."/>
            <person name="Martin F."/>
            <person name="Nordberg H.P."/>
            <person name="Cantor M.N."/>
            <person name="Hua S.X."/>
        </authorList>
    </citation>
    <scope>NUCLEOTIDE SEQUENCE [LARGE SCALE GENOMIC DNA]</scope>
    <source>
        <strain evidence="7 8">Marx 270</strain>
    </source>
</reference>
<dbReference type="HOGENOM" id="CLU_725861_0_0_1"/>
<keyword evidence="8" id="KW-1185">Reference proteome</keyword>
<dbReference type="GO" id="GO:0003677">
    <property type="term" value="F:DNA binding"/>
    <property type="evidence" value="ECO:0007669"/>
    <property type="project" value="InterPro"/>
</dbReference>
<dbReference type="Proteomes" id="UP000054217">
    <property type="component" value="Unassembled WGS sequence"/>
</dbReference>
<dbReference type="InterPro" id="IPR007081">
    <property type="entry name" value="RNA_pol_Rpb1_5"/>
</dbReference>
<keyword evidence="2" id="KW-0240">DNA-directed RNA polymerase</keyword>
<dbReference type="InParanoid" id="A0A0C3KR32"/>
<dbReference type="PANTHER" id="PTHR19376:SF37">
    <property type="entry name" value="DNA-DIRECTED RNA POLYMERASE II SUBUNIT RPB1"/>
    <property type="match status" value="1"/>
</dbReference>
<evidence type="ECO:0000256" key="2">
    <source>
        <dbReference type="ARBA" id="ARBA00022478"/>
    </source>
</evidence>
<dbReference type="Gene3D" id="1.10.150.390">
    <property type="match status" value="1"/>
</dbReference>
<keyword evidence="3" id="KW-0808">Transferase</keyword>
<accession>A0A0C3KR32</accession>
<dbReference type="EMBL" id="KN831948">
    <property type="protein sequence ID" value="KIO11992.1"/>
    <property type="molecule type" value="Genomic_DNA"/>
</dbReference>
<dbReference type="GO" id="GO:0005665">
    <property type="term" value="C:RNA polymerase II, core complex"/>
    <property type="evidence" value="ECO:0007669"/>
    <property type="project" value="TreeGrafter"/>
</dbReference>
<dbReference type="GO" id="GO:0006351">
    <property type="term" value="P:DNA-templated transcription"/>
    <property type="evidence" value="ECO:0007669"/>
    <property type="project" value="InterPro"/>
</dbReference>
<feature type="domain" description="RNA polymerase Rpb1" evidence="6">
    <location>
        <begin position="3"/>
        <end position="96"/>
    </location>
</feature>
<dbReference type="STRING" id="870435.A0A0C3KR32"/>
<organism evidence="7 8">
    <name type="scientific">Pisolithus tinctorius Marx 270</name>
    <dbReference type="NCBI Taxonomy" id="870435"/>
    <lineage>
        <taxon>Eukaryota</taxon>
        <taxon>Fungi</taxon>
        <taxon>Dikarya</taxon>
        <taxon>Basidiomycota</taxon>
        <taxon>Agaricomycotina</taxon>
        <taxon>Agaricomycetes</taxon>
        <taxon>Agaricomycetidae</taxon>
        <taxon>Boletales</taxon>
        <taxon>Sclerodermatineae</taxon>
        <taxon>Pisolithaceae</taxon>
        <taxon>Pisolithus</taxon>
    </lineage>
</organism>
<evidence type="ECO:0000256" key="4">
    <source>
        <dbReference type="ARBA" id="ARBA00022695"/>
    </source>
</evidence>
<evidence type="ECO:0000259" key="6">
    <source>
        <dbReference type="Pfam" id="PF04998"/>
    </source>
</evidence>
<dbReference type="GO" id="GO:0003899">
    <property type="term" value="F:DNA-directed RNA polymerase activity"/>
    <property type="evidence" value="ECO:0007669"/>
    <property type="project" value="UniProtKB-EC"/>
</dbReference>
<reference evidence="8" key="2">
    <citation type="submission" date="2015-01" db="EMBL/GenBank/DDBJ databases">
        <title>Evolutionary Origins and Diversification of the Mycorrhizal Mutualists.</title>
        <authorList>
            <consortium name="DOE Joint Genome Institute"/>
            <consortium name="Mycorrhizal Genomics Consortium"/>
            <person name="Kohler A."/>
            <person name="Kuo A."/>
            <person name="Nagy L.G."/>
            <person name="Floudas D."/>
            <person name="Copeland A."/>
            <person name="Barry K.W."/>
            <person name="Cichocki N."/>
            <person name="Veneault-Fourrey C."/>
            <person name="LaButti K."/>
            <person name="Lindquist E.A."/>
            <person name="Lipzen A."/>
            <person name="Lundell T."/>
            <person name="Morin E."/>
            <person name="Murat C."/>
            <person name="Riley R."/>
            <person name="Ohm R."/>
            <person name="Sun H."/>
            <person name="Tunlid A."/>
            <person name="Henrissat B."/>
            <person name="Grigoriev I.V."/>
            <person name="Hibbett D.S."/>
            <person name="Martin F."/>
        </authorList>
    </citation>
    <scope>NUCLEOTIDE SEQUENCE [LARGE SCALE GENOMIC DNA]</scope>
    <source>
        <strain evidence="8">Marx 270</strain>
    </source>
</reference>
<evidence type="ECO:0000256" key="3">
    <source>
        <dbReference type="ARBA" id="ARBA00022679"/>
    </source>
</evidence>
<dbReference type="PANTHER" id="PTHR19376">
    <property type="entry name" value="DNA-DIRECTED RNA POLYMERASE"/>
    <property type="match status" value="1"/>
</dbReference>